<accession>A0ABX3NRD6</accession>
<organism evidence="1 2">
    <name type="scientific">Niastella koreensis</name>
    <dbReference type="NCBI Taxonomy" id="354356"/>
    <lineage>
        <taxon>Bacteria</taxon>
        <taxon>Pseudomonadati</taxon>
        <taxon>Bacteroidota</taxon>
        <taxon>Chitinophagia</taxon>
        <taxon>Chitinophagales</taxon>
        <taxon>Chitinophagaceae</taxon>
        <taxon>Niastella</taxon>
    </lineage>
</organism>
<comment type="caution">
    <text evidence="1">The sequence shown here is derived from an EMBL/GenBank/DDBJ whole genome shotgun (WGS) entry which is preliminary data.</text>
</comment>
<reference evidence="1 2" key="1">
    <citation type="submission" date="2016-04" db="EMBL/GenBank/DDBJ databases">
        <authorList>
            <person name="Chen L."/>
            <person name="Zhuang W."/>
            <person name="Wang G."/>
        </authorList>
    </citation>
    <scope>NUCLEOTIDE SEQUENCE [LARGE SCALE GENOMIC DNA]</scope>
    <source>
        <strain evidence="2">GR20</strain>
    </source>
</reference>
<evidence type="ECO:0000313" key="1">
    <source>
        <dbReference type="EMBL" id="OQP43987.1"/>
    </source>
</evidence>
<protein>
    <submittedName>
        <fullName evidence="1">Uncharacterized protein</fullName>
    </submittedName>
</protein>
<dbReference type="Proteomes" id="UP000192277">
    <property type="component" value="Unassembled WGS sequence"/>
</dbReference>
<proteinExistence type="predicted"/>
<sequence>MNLSSLWIEISGPVFHFTFDDAARKHNRPRIVPQRLQPGGLFSVQFLILSFQFLLVKDGYPYTKFIKPNTTVLLLY</sequence>
<name>A0ABX3NRD6_9BACT</name>
<gene>
    <name evidence="1" type="ORF">A4D02_10970</name>
</gene>
<dbReference type="EMBL" id="LWBO01000034">
    <property type="protein sequence ID" value="OQP43987.1"/>
    <property type="molecule type" value="Genomic_DNA"/>
</dbReference>
<keyword evidence="2" id="KW-1185">Reference proteome</keyword>
<evidence type="ECO:0000313" key="2">
    <source>
        <dbReference type="Proteomes" id="UP000192277"/>
    </source>
</evidence>